<dbReference type="CDD" id="cd08267">
    <property type="entry name" value="MDR1"/>
    <property type="match status" value="1"/>
</dbReference>
<dbReference type="SUPFAM" id="SSF51735">
    <property type="entry name" value="NAD(P)-binding Rossmann-fold domains"/>
    <property type="match status" value="1"/>
</dbReference>
<dbReference type="PANTHER" id="PTHR11695">
    <property type="entry name" value="ALCOHOL DEHYDROGENASE RELATED"/>
    <property type="match status" value="1"/>
</dbReference>
<reference evidence="2" key="1">
    <citation type="submission" date="2021-10" db="EMBL/GenBank/DDBJ databases">
        <title>De novo Genome Assembly of Clathrus columnatus (Basidiomycota, Fungi) Using Illumina and Nanopore Sequence Data.</title>
        <authorList>
            <person name="Ogiso-Tanaka E."/>
            <person name="Itagaki H."/>
            <person name="Hosoya T."/>
            <person name="Hosaka K."/>
        </authorList>
    </citation>
    <scope>NUCLEOTIDE SEQUENCE</scope>
    <source>
        <strain evidence="2">MO-923</strain>
    </source>
</reference>
<protein>
    <submittedName>
        <fullName evidence="2">Secondary metabolism biosyntheticenzyme</fullName>
    </submittedName>
</protein>
<keyword evidence="3" id="KW-1185">Reference proteome</keyword>
<dbReference type="GO" id="GO:0016491">
    <property type="term" value="F:oxidoreductase activity"/>
    <property type="evidence" value="ECO:0007669"/>
    <property type="project" value="InterPro"/>
</dbReference>
<dbReference type="EMBL" id="BPWL01000004">
    <property type="protein sequence ID" value="GJJ09067.1"/>
    <property type="molecule type" value="Genomic_DNA"/>
</dbReference>
<dbReference type="InterPro" id="IPR050700">
    <property type="entry name" value="YIM1/Zinc_Alcohol_DH_Fams"/>
</dbReference>
<dbReference type="SUPFAM" id="SSF50129">
    <property type="entry name" value="GroES-like"/>
    <property type="match status" value="1"/>
</dbReference>
<dbReference type="GO" id="GO:0005739">
    <property type="term" value="C:mitochondrion"/>
    <property type="evidence" value="ECO:0007669"/>
    <property type="project" value="TreeGrafter"/>
</dbReference>
<accession>A0AAV5A5Y2</accession>
<name>A0AAV5A5Y2_9AGAM</name>
<comment type="caution">
    <text evidence="2">The sequence shown here is derived from an EMBL/GenBank/DDBJ whole genome shotgun (WGS) entry which is preliminary data.</text>
</comment>
<dbReference type="Gene3D" id="3.90.180.10">
    <property type="entry name" value="Medium-chain alcohol dehydrogenases, catalytic domain"/>
    <property type="match status" value="1"/>
</dbReference>
<sequence>MSSSGENTIPNTQKAWLVVKRGKPREAVVLKEDHPVPLPLKEGWKLMKLLPNFASNRPFIAENDLSGTISQSNTAEFKPGDAVFGWSPVDLSYKTRLGALCEYIRLPSTYVVHKPDNVDFVEAAGVCLAGMTAYQGIELCELEAGQTVFINGGTTAVGSFAIQIAKAKGCKVVATCSTPNVEIVKNLGADEVIDYKSTPVIQHLQQNTPNPKYHAIYDTVGSSADLYTASPSYLAPNGIYVSVGISTGGLGNMIMGAIKTMFWPSWLGGTKRRFKTLLTKNDKKHLEALRDLMAQGKVKPLVDSTFSFNEVHDAYDRLMTSRAKGKVVVKVIYSFNIRVK</sequence>
<dbReference type="Proteomes" id="UP001050691">
    <property type="component" value="Unassembled WGS sequence"/>
</dbReference>
<evidence type="ECO:0000259" key="1">
    <source>
        <dbReference type="SMART" id="SM00829"/>
    </source>
</evidence>
<dbReference type="Pfam" id="PF13602">
    <property type="entry name" value="ADH_zinc_N_2"/>
    <property type="match status" value="1"/>
</dbReference>
<feature type="domain" description="Enoyl reductase (ER)" evidence="1">
    <location>
        <begin position="23"/>
        <end position="329"/>
    </location>
</feature>
<organism evidence="2 3">
    <name type="scientific">Clathrus columnatus</name>
    <dbReference type="NCBI Taxonomy" id="1419009"/>
    <lineage>
        <taxon>Eukaryota</taxon>
        <taxon>Fungi</taxon>
        <taxon>Dikarya</taxon>
        <taxon>Basidiomycota</taxon>
        <taxon>Agaricomycotina</taxon>
        <taxon>Agaricomycetes</taxon>
        <taxon>Phallomycetidae</taxon>
        <taxon>Phallales</taxon>
        <taxon>Clathraceae</taxon>
        <taxon>Clathrus</taxon>
    </lineage>
</organism>
<dbReference type="InterPro" id="IPR020843">
    <property type="entry name" value="ER"/>
</dbReference>
<evidence type="ECO:0000313" key="2">
    <source>
        <dbReference type="EMBL" id="GJJ09067.1"/>
    </source>
</evidence>
<dbReference type="PANTHER" id="PTHR11695:SF294">
    <property type="entry name" value="RETICULON-4-INTERACTING PROTEIN 1, MITOCHONDRIAL"/>
    <property type="match status" value="1"/>
</dbReference>
<dbReference type="Gene3D" id="3.40.50.720">
    <property type="entry name" value="NAD(P)-binding Rossmann-like Domain"/>
    <property type="match status" value="1"/>
</dbReference>
<proteinExistence type="predicted"/>
<dbReference type="SMART" id="SM00829">
    <property type="entry name" value="PKS_ER"/>
    <property type="match status" value="1"/>
</dbReference>
<dbReference type="AlphaFoldDB" id="A0AAV5A5Y2"/>
<gene>
    <name evidence="2" type="ORF">Clacol_003289</name>
</gene>
<dbReference type="InterPro" id="IPR036291">
    <property type="entry name" value="NAD(P)-bd_dom_sf"/>
</dbReference>
<dbReference type="InterPro" id="IPR011032">
    <property type="entry name" value="GroES-like_sf"/>
</dbReference>
<evidence type="ECO:0000313" key="3">
    <source>
        <dbReference type="Proteomes" id="UP001050691"/>
    </source>
</evidence>